<keyword evidence="6" id="KW-1185">Reference proteome</keyword>
<dbReference type="Gene3D" id="1.10.3210.10">
    <property type="entry name" value="Hypothetical protein af1432"/>
    <property type="match status" value="1"/>
</dbReference>
<dbReference type="SUPFAM" id="SSF109604">
    <property type="entry name" value="HD-domain/PDEase-like"/>
    <property type="match status" value="1"/>
</dbReference>
<dbReference type="Gene3D" id="1.10.10.60">
    <property type="entry name" value="Homeodomain-like"/>
    <property type="match status" value="1"/>
</dbReference>
<feature type="domain" description="HDOD" evidence="4">
    <location>
        <begin position="328"/>
        <end position="526"/>
    </location>
</feature>
<evidence type="ECO:0000313" key="6">
    <source>
        <dbReference type="Proteomes" id="UP001234343"/>
    </source>
</evidence>
<dbReference type="InterPro" id="IPR018060">
    <property type="entry name" value="HTH_AraC"/>
</dbReference>
<accession>A0ABT7SUL5</accession>
<keyword evidence="2" id="KW-0804">Transcription</keyword>
<dbReference type="PROSITE" id="PS51833">
    <property type="entry name" value="HDOD"/>
    <property type="match status" value="1"/>
</dbReference>
<keyword evidence="1" id="KW-0805">Transcription regulation</keyword>
<dbReference type="SMART" id="SM00342">
    <property type="entry name" value="HTH_ARAC"/>
    <property type="match status" value="1"/>
</dbReference>
<sequence>MGQMSQMDWRLTQTFSVYMAENVAVDLLNDAQVDEGQAEAERLFGKDSDGHTAARLFNLGREFPVADLGIYANVLTSSVTVENWFDALVEMLTELSDEQALFLSENTVEGVQLSIPLYPTETITQCVLAGLVYQLASYAELIAKQSVACQLHPKFGVSEQAKSSGNILFCLTIRSQHLSNRLTHANPRVYNVFKRQLNVMQKGRKNQSNVEFKVMREIGRVGDWANVTQSSVASALAMSERSLTRKLQQEGLKFRDIVVAARNSEALSLLFKGMPIGQVSDSLGFSDRATFERSFKKWQGLSPAKIQAQYALLAAETAIDNIVNATELPHLPNTITQLLQLLKQDETDLDEVIELLETDPVLVAKILRIANSSMYANVKADTLKQAVIAIFGFDKLYALTLSIMSTAMFAEKVDSFDYRKFWQHALLTVWVIEQLVELHALSKDEAEYLSLAGLLHSIGELVIHYCLPNKVAQYTGDFSEHVTWREHNHYQKLKLGTCTTAVSSFVCHLWHIPKPVCELIDILTPQGRPKVHLLVEALDIVDYLLFPTKQTQTSCKMLVEKHWGLKEEGRRFLEQGKAIRDELYETANALI</sequence>
<feature type="domain" description="HTH araC/xylS-type" evidence="3">
    <location>
        <begin position="208"/>
        <end position="309"/>
    </location>
</feature>
<reference evidence="5 6" key="1">
    <citation type="submission" date="2023-06" db="EMBL/GenBank/DDBJ databases">
        <title>Alteromonas sp. ASW11-36 isolated from intertidal sand.</title>
        <authorList>
            <person name="Li Y."/>
        </authorList>
    </citation>
    <scope>NUCLEOTIDE SEQUENCE [LARGE SCALE GENOMIC DNA]</scope>
    <source>
        <strain evidence="5 6">ASW11-36</strain>
    </source>
</reference>
<dbReference type="PANTHER" id="PTHR33525:SF5">
    <property type="entry name" value="TWO COMPONENT SIGNAL TRANSDUCTION SYSTEM RESPONSE REGULATOR"/>
    <property type="match status" value="1"/>
</dbReference>
<organism evidence="5 6">
    <name type="scientific">Alteromonas arenosi</name>
    <dbReference type="NCBI Taxonomy" id="3055817"/>
    <lineage>
        <taxon>Bacteria</taxon>
        <taxon>Pseudomonadati</taxon>
        <taxon>Pseudomonadota</taxon>
        <taxon>Gammaproteobacteria</taxon>
        <taxon>Alteromonadales</taxon>
        <taxon>Alteromonadaceae</taxon>
        <taxon>Alteromonas/Salinimonas group</taxon>
        <taxon>Alteromonas</taxon>
    </lineage>
</organism>
<dbReference type="InterPro" id="IPR009057">
    <property type="entry name" value="Homeodomain-like_sf"/>
</dbReference>
<dbReference type="InterPro" id="IPR013976">
    <property type="entry name" value="HDOD"/>
</dbReference>
<evidence type="ECO:0000259" key="4">
    <source>
        <dbReference type="PROSITE" id="PS51833"/>
    </source>
</evidence>
<evidence type="ECO:0000256" key="2">
    <source>
        <dbReference type="ARBA" id="ARBA00023163"/>
    </source>
</evidence>
<dbReference type="EMBL" id="JAUCBP010000006">
    <property type="protein sequence ID" value="MDM7859887.1"/>
    <property type="molecule type" value="Genomic_DNA"/>
</dbReference>
<dbReference type="PANTHER" id="PTHR33525">
    <property type="match status" value="1"/>
</dbReference>
<dbReference type="Pfam" id="PF12833">
    <property type="entry name" value="HTH_18"/>
    <property type="match status" value="1"/>
</dbReference>
<gene>
    <name evidence="5" type="ORF">QTP81_04635</name>
</gene>
<evidence type="ECO:0000259" key="3">
    <source>
        <dbReference type="PROSITE" id="PS01124"/>
    </source>
</evidence>
<dbReference type="Pfam" id="PF08668">
    <property type="entry name" value="HDOD"/>
    <property type="match status" value="1"/>
</dbReference>
<evidence type="ECO:0000313" key="5">
    <source>
        <dbReference type="EMBL" id="MDM7859887.1"/>
    </source>
</evidence>
<name>A0ABT7SUL5_9ALTE</name>
<comment type="caution">
    <text evidence="5">The sequence shown here is derived from an EMBL/GenBank/DDBJ whole genome shotgun (WGS) entry which is preliminary data.</text>
</comment>
<proteinExistence type="predicted"/>
<dbReference type="PROSITE" id="PS01124">
    <property type="entry name" value="HTH_ARAC_FAMILY_2"/>
    <property type="match status" value="1"/>
</dbReference>
<dbReference type="SUPFAM" id="SSF46689">
    <property type="entry name" value="Homeodomain-like"/>
    <property type="match status" value="1"/>
</dbReference>
<dbReference type="InterPro" id="IPR052340">
    <property type="entry name" value="RNase_Y/CdgJ"/>
</dbReference>
<evidence type="ECO:0000256" key="1">
    <source>
        <dbReference type="ARBA" id="ARBA00023015"/>
    </source>
</evidence>
<dbReference type="RefSeq" id="WP_289364070.1">
    <property type="nucleotide sequence ID" value="NZ_JAUCBP010000006.1"/>
</dbReference>
<protein>
    <submittedName>
        <fullName evidence="5">HDOD domain-containing protein</fullName>
    </submittedName>
</protein>
<dbReference type="Proteomes" id="UP001234343">
    <property type="component" value="Unassembled WGS sequence"/>
</dbReference>